<dbReference type="EMBL" id="LR131271">
    <property type="protein sequence ID" value="VDR25319.1"/>
    <property type="molecule type" value="Genomic_DNA"/>
</dbReference>
<dbReference type="GO" id="GO:0005829">
    <property type="term" value="C:cytosol"/>
    <property type="evidence" value="ECO:0007669"/>
    <property type="project" value="TreeGrafter"/>
</dbReference>
<dbReference type="Pfam" id="PF00121">
    <property type="entry name" value="TIM"/>
    <property type="match status" value="1"/>
</dbReference>
<comment type="subunit">
    <text evidence="2">Homodimer.</text>
</comment>
<proteinExistence type="inferred from homology"/>
<dbReference type="GO" id="GO:0004807">
    <property type="term" value="F:triose-phosphate isomerase activity"/>
    <property type="evidence" value="ECO:0007669"/>
    <property type="project" value="UniProtKB-EC"/>
</dbReference>
<comment type="pathway">
    <text evidence="2">Carbohydrate biosynthesis; gluconeogenesis.</text>
</comment>
<dbReference type="KEGG" id="rtg:NCTC13098_01631"/>
<evidence type="ECO:0000313" key="3">
    <source>
        <dbReference type="EMBL" id="VDR25319.1"/>
    </source>
</evidence>
<dbReference type="EC" id="5.3.1.1" evidence="2"/>
<evidence type="ECO:0000313" key="4">
    <source>
        <dbReference type="Proteomes" id="UP000274346"/>
    </source>
</evidence>
<dbReference type="PROSITE" id="PS51440">
    <property type="entry name" value="TIM_2"/>
    <property type="match status" value="1"/>
</dbReference>
<dbReference type="PANTHER" id="PTHR21139">
    <property type="entry name" value="TRIOSEPHOSPHATE ISOMERASE"/>
    <property type="match status" value="1"/>
</dbReference>
<organism evidence="3 4">
    <name type="scientific">Raoultella terrigena</name>
    <name type="common">Klebsiella terrigena</name>
    <dbReference type="NCBI Taxonomy" id="577"/>
    <lineage>
        <taxon>Bacteria</taxon>
        <taxon>Pseudomonadati</taxon>
        <taxon>Pseudomonadota</taxon>
        <taxon>Gammaproteobacteria</taxon>
        <taxon>Enterobacterales</taxon>
        <taxon>Enterobacteriaceae</taxon>
        <taxon>Klebsiella/Raoultella group</taxon>
        <taxon>Raoultella</taxon>
    </lineage>
</organism>
<dbReference type="GO" id="GO:0006096">
    <property type="term" value="P:glycolytic process"/>
    <property type="evidence" value="ECO:0007669"/>
    <property type="project" value="UniProtKB-UniPathway"/>
</dbReference>
<keyword evidence="1 2" id="KW-0413">Isomerase</keyword>
<comment type="catalytic activity">
    <reaction evidence="2">
        <text>D-glyceraldehyde 3-phosphate = dihydroxyacetone phosphate</text>
        <dbReference type="Rhea" id="RHEA:18585"/>
        <dbReference type="ChEBI" id="CHEBI:57642"/>
        <dbReference type="ChEBI" id="CHEBI:59776"/>
        <dbReference type="EC" id="5.3.1.1"/>
    </reaction>
</comment>
<evidence type="ECO:0000256" key="1">
    <source>
        <dbReference type="ARBA" id="ARBA00023235"/>
    </source>
</evidence>
<evidence type="ECO:0000256" key="2">
    <source>
        <dbReference type="RuleBase" id="RU363013"/>
    </source>
</evidence>
<dbReference type="CDD" id="cd00311">
    <property type="entry name" value="TIM"/>
    <property type="match status" value="1"/>
</dbReference>
<comment type="pathway">
    <text evidence="2">Carbohydrate degradation; glycolysis; D-glyceraldehyde 3-phosphate from glycerone phosphate: step 1/1.</text>
</comment>
<protein>
    <recommendedName>
        <fullName evidence="2">Triosephosphate isomerase</fullName>
        <ecNumber evidence="2">5.3.1.1</ecNumber>
    </recommendedName>
</protein>
<keyword evidence="2" id="KW-0963">Cytoplasm</keyword>
<dbReference type="InterPro" id="IPR013785">
    <property type="entry name" value="Aldolase_TIM"/>
</dbReference>
<dbReference type="GO" id="GO:0019563">
    <property type="term" value="P:glycerol catabolic process"/>
    <property type="evidence" value="ECO:0007669"/>
    <property type="project" value="TreeGrafter"/>
</dbReference>
<gene>
    <name evidence="3" type="primary">tpiA_2</name>
    <name evidence="3" type="ORF">NCTC13098_01631</name>
</gene>
<dbReference type="InterPro" id="IPR035990">
    <property type="entry name" value="TIM_sf"/>
</dbReference>
<dbReference type="AlphaFoldDB" id="A0A3P8IT22"/>
<name>A0A3P8IT22_RAOTE</name>
<dbReference type="UniPathway" id="UPA00109">
    <property type="reaction ID" value="UER00189"/>
</dbReference>
<accession>A0A3P8IT22</accession>
<reference evidence="3 4" key="1">
    <citation type="submission" date="2018-12" db="EMBL/GenBank/DDBJ databases">
        <authorList>
            <consortium name="Pathogen Informatics"/>
        </authorList>
    </citation>
    <scope>NUCLEOTIDE SEQUENCE [LARGE SCALE GENOMIC DNA]</scope>
    <source>
        <strain evidence="3 4">NCTC13098</strain>
    </source>
</reference>
<dbReference type="PANTHER" id="PTHR21139:SF2">
    <property type="entry name" value="TRIOSEPHOSPHATE ISOMERASE"/>
    <property type="match status" value="1"/>
</dbReference>
<comment type="subcellular location">
    <subcellularLocation>
        <location evidence="2">Cytoplasm</location>
    </subcellularLocation>
</comment>
<dbReference type="InterPro" id="IPR000652">
    <property type="entry name" value="Triosephosphate_isomerase"/>
</dbReference>
<keyword evidence="2" id="KW-0312">Gluconeogenesis</keyword>
<dbReference type="SUPFAM" id="SSF51351">
    <property type="entry name" value="Triosephosphate isomerase (TIM)"/>
    <property type="match status" value="1"/>
</dbReference>
<dbReference type="UniPathway" id="UPA00138"/>
<comment type="similarity">
    <text evidence="2">Belongs to the triosephosphate isomerase family.</text>
</comment>
<sequence length="259" mass="28174">MPLSPIVGTSHKTYFGYGQTQAWCQQVADLLRQQPAELTARLQLFTFPAMPAVAAALRCFEGTAMATGAQNICAAPPGAWTGESSAAMLQEMGCRYVELGHAERRRHFGETTDVINQKIDMAYATHLTPVVCIGEDRQMSAEEAAAYAIGQVQALLAHRGDGALPPTIFAWEPQWAIGAPKPASDDYIRHVCRELRAHLQQNYGPQLQVIYGGSAGPGLLSRLWPDVDGIFLGRFAHRPEDFASILAEAQQIAADRPES</sequence>
<dbReference type="GO" id="GO:0046166">
    <property type="term" value="P:glyceraldehyde-3-phosphate biosynthetic process"/>
    <property type="evidence" value="ECO:0007669"/>
    <property type="project" value="TreeGrafter"/>
</dbReference>
<dbReference type="Gene3D" id="3.20.20.70">
    <property type="entry name" value="Aldolase class I"/>
    <property type="match status" value="1"/>
</dbReference>
<dbReference type="Proteomes" id="UP000274346">
    <property type="component" value="Chromosome"/>
</dbReference>
<dbReference type="GO" id="GO:0006094">
    <property type="term" value="P:gluconeogenesis"/>
    <property type="evidence" value="ECO:0007669"/>
    <property type="project" value="UniProtKB-UniPathway"/>
</dbReference>
<keyword evidence="2" id="KW-0324">Glycolysis</keyword>